<comment type="similarity">
    <text evidence="2">Belongs to the 5'-nucleotidase family.</text>
</comment>
<dbReference type="SUPFAM" id="SSF56300">
    <property type="entry name" value="Metallo-dependent phosphatases"/>
    <property type="match status" value="1"/>
</dbReference>
<evidence type="ECO:0000256" key="1">
    <source>
        <dbReference type="ARBA" id="ARBA00022729"/>
    </source>
</evidence>
<keyword evidence="2" id="KW-0378">Hydrolase</keyword>
<name>A0ABU7S0R9_9ACTN</name>
<dbReference type="InterPro" id="IPR036907">
    <property type="entry name" value="5'-Nucleotdase_C_sf"/>
</dbReference>
<evidence type="ECO:0000313" key="6">
    <source>
        <dbReference type="Proteomes" id="UP001332243"/>
    </source>
</evidence>
<comment type="caution">
    <text evidence="5">The sequence shown here is derived from an EMBL/GenBank/DDBJ whole genome shotgun (WGS) entry which is preliminary data.</text>
</comment>
<keyword evidence="1 2" id="KW-0732">Signal</keyword>
<dbReference type="InterPro" id="IPR029052">
    <property type="entry name" value="Metallo-depent_PP-like"/>
</dbReference>
<gene>
    <name evidence="5" type="ORF">V1633_28045</name>
</gene>
<evidence type="ECO:0000256" key="2">
    <source>
        <dbReference type="RuleBase" id="RU362119"/>
    </source>
</evidence>
<organism evidence="5 6">
    <name type="scientific">Plantactinospora sonchi</name>
    <dbReference type="NCBI Taxonomy" id="1544735"/>
    <lineage>
        <taxon>Bacteria</taxon>
        <taxon>Bacillati</taxon>
        <taxon>Actinomycetota</taxon>
        <taxon>Actinomycetes</taxon>
        <taxon>Micromonosporales</taxon>
        <taxon>Micromonosporaceae</taxon>
        <taxon>Plantactinospora</taxon>
    </lineage>
</organism>
<proteinExistence type="inferred from homology"/>
<feature type="domain" description="5'-Nucleotidase C-terminal" evidence="4">
    <location>
        <begin position="403"/>
        <end position="572"/>
    </location>
</feature>
<dbReference type="InterPro" id="IPR006311">
    <property type="entry name" value="TAT_signal"/>
</dbReference>
<keyword evidence="6" id="KW-1185">Reference proteome</keyword>
<dbReference type="Pfam" id="PF00149">
    <property type="entry name" value="Metallophos"/>
    <property type="match status" value="1"/>
</dbReference>
<accession>A0ABU7S0R9</accession>
<dbReference type="Pfam" id="PF02872">
    <property type="entry name" value="5_nucleotid_C"/>
    <property type="match status" value="1"/>
</dbReference>
<dbReference type="EMBL" id="JAZGQK010000027">
    <property type="protein sequence ID" value="MEE6262342.1"/>
    <property type="molecule type" value="Genomic_DNA"/>
</dbReference>
<feature type="chain" id="PRO_5045001899" evidence="2">
    <location>
        <begin position="43"/>
        <end position="620"/>
    </location>
</feature>
<dbReference type="InterPro" id="IPR006179">
    <property type="entry name" value="5_nucleotidase/apyrase"/>
</dbReference>
<dbReference type="Gene3D" id="3.90.780.10">
    <property type="entry name" value="5'-Nucleotidase, C-terminal domain"/>
    <property type="match status" value="1"/>
</dbReference>
<feature type="domain" description="Calcineurin-like phosphoesterase" evidence="3">
    <location>
        <begin position="65"/>
        <end position="322"/>
    </location>
</feature>
<dbReference type="Gene3D" id="3.60.21.10">
    <property type="match status" value="1"/>
</dbReference>
<protein>
    <submittedName>
        <fullName evidence="5">Bifunctional metallophosphatase/5'-nucleotidase</fullName>
    </submittedName>
</protein>
<dbReference type="PROSITE" id="PS51318">
    <property type="entry name" value="TAT"/>
    <property type="match status" value="1"/>
</dbReference>
<dbReference type="PANTHER" id="PTHR11575">
    <property type="entry name" value="5'-NUCLEOTIDASE-RELATED"/>
    <property type="match status" value="1"/>
</dbReference>
<dbReference type="Proteomes" id="UP001332243">
    <property type="component" value="Unassembled WGS sequence"/>
</dbReference>
<dbReference type="RefSeq" id="WP_331217274.1">
    <property type="nucleotide sequence ID" value="NZ_JAZGQK010000027.1"/>
</dbReference>
<dbReference type="InterPro" id="IPR004843">
    <property type="entry name" value="Calcineurin-like_PHP"/>
</dbReference>
<dbReference type="InterPro" id="IPR008334">
    <property type="entry name" value="5'-Nucleotdase_C"/>
</dbReference>
<feature type="signal peptide" evidence="2">
    <location>
        <begin position="1"/>
        <end position="42"/>
    </location>
</feature>
<evidence type="ECO:0000259" key="4">
    <source>
        <dbReference type="Pfam" id="PF02872"/>
    </source>
</evidence>
<reference evidence="5 6" key="1">
    <citation type="submission" date="2024-01" db="EMBL/GenBank/DDBJ databases">
        <title>Genome insights into Plantactinospora sonchi sp. nov.</title>
        <authorList>
            <person name="Wang L."/>
        </authorList>
    </citation>
    <scope>NUCLEOTIDE SEQUENCE [LARGE SCALE GENOMIC DNA]</scope>
    <source>
        <strain evidence="5 6">NEAU-QY2</strain>
    </source>
</reference>
<keyword evidence="2" id="KW-0547">Nucleotide-binding</keyword>
<evidence type="ECO:0000259" key="3">
    <source>
        <dbReference type="Pfam" id="PF00149"/>
    </source>
</evidence>
<dbReference type="PANTHER" id="PTHR11575:SF24">
    <property type="entry name" value="5'-NUCLEOTIDASE"/>
    <property type="match status" value="1"/>
</dbReference>
<dbReference type="PRINTS" id="PR01607">
    <property type="entry name" value="APYRASEFAMLY"/>
</dbReference>
<evidence type="ECO:0000313" key="5">
    <source>
        <dbReference type="EMBL" id="MEE6262342.1"/>
    </source>
</evidence>
<sequence length="620" mass="67408">MRDSTRLLRPGPIFRRGRSALVAAVAAGLLLAGGAASPAASASPADDAAGSAGARPGTPVPVQLLSITDLHGYFGDYTTTVPGARAGEPARQVGGGAYLTAHLKQRQAGQRNSILFSAGDDFSGWPNETGWFWNEPTIEYLNSIGLDFSTVGNHEMDRGYEFLRHMDDGTCRWRPDNDICFTDSTGRRFHGADYDYYSGSLVDDRSGKPKLPPYHVEYVSDGRGGRLPVGFVHATTKLMSEEQMSYTPEGFDFLDEADTVNKYAAVLRRQGVRAIVAVIHEGFSQQSGAGYDECVNPFGPMVDANARITPDVDAIVTGHWHALVNCMLPDPAGNPRPVVEAANHGRLFNEINLQLDPRTGEVLRDRTTSVNHANTQDVTPDPETLRIADYWRAELAKRSNLPVARVTADLTRAPGDSAESTMYNVTADAFLWAANRDGRADLAVAMPGILRRDVRYAADPANPADVPGRVLFSELALGTVYDSGIGVGLVRGDVTGAQLDQLLESQWQQAADGTVTYRQMAVSDNVRYRYDLSRPVGDRVDPGSVRIGGKPLRLGSTYRIATLANNFFAKNATPGFTALFEARKQDRSLYNGGDALWRYLERMSPVRLPALDRATPALSR</sequence>
<dbReference type="SUPFAM" id="SSF55816">
    <property type="entry name" value="5'-nucleotidase (syn. UDP-sugar hydrolase), C-terminal domain"/>
    <property type="match status" value="1"/>
</dbReference>